<reference evidence="3" key="1">
    <citation type="submission" date="2021-02" db="EMBL/GenBank/DDBJ databases">
        <title>Thiocyanate and organic carbon inputs drive convergent selection for specific autotrophic Afipia and Thiobacillus strains within complex microbiomes.</title>
        <authorList>
            <person name="Huddy R.J."/>
            <person name="Sachdeva R."/>
            <person name="Kadzinga F."/>
            <person name="Kantor R.S."/>
            <person name="Harrison S.T.L."/>
            <person name="Banfield J.F."/>
        </authorList>
    </citation>
    <scope>NUCLEOTIDE SEQUENCE</scope>
    <source>
        <strain evidence="3">SCN18_13_7_16_R3_B_64_19</strain>
    </source>
</reference>
<dbReference type="Pfam" id="PF05425">
    <property type="entry name" value="CopD"/>
    <property type="match status" value="1"/>
</dbReference>
<feature type="transmembrane region" description="Helical" evidence="1">
    <location>
        <begin position="125"/>
        <end position="147"/>
    </location>
</feature>
<dbReference type="AlphaFoldDB" id="A0A8I1MUK9"/>
<name>A0A8I1MUK9_THIA3</name>
<sequence>MTALLVFLHLVAAVIWMGGMAFILFAMRPAVFALLQPPVRPQFILATLQRFFPLVWLSIAVILISGLIIMLQVGFAQAPAGWHAMLGIGLVMMAVFAHIYFAPYRRARQAASRQDWPALGRALEQIHPLVVLNFTLGWIAIAVVMLWH</sequence>
<gene>
    <name evidence="3" type="ORF">J0I24_07165</name>
</gene>
<keyword evidence="1" id="KW-0472">Membrane</keyword>
<comment type="caution">
    <text evidence="3">The sequence shown here is derived from an EMBL/GenBank/DDBJ whole genome shotgun (WGS) entry which is preliminary data.</text>
</comment>
<keyword evidence="1" id="KW-1133">Transmembrane helix</keyword>
<evidence type="ECO:0000259" key="2">
    <source>
        <dbReference type="Pfam" id="PF05425"/>
    </source>
</evidence>
<proteinExistence type="predicted"/>
<feature type="transmembrane region" description="Helical" evidence="1">
    <location>
        <begin position="81"/>
        <end position="104"/>
    </location>
</feature>
<accession>A0A8I1MUK9</accession>
<dbReference type="RefSeq" id="WP_276729474.1">
    <property type="nucleotide sequence ID" value="NZ_JAFKMR010000015.1"/>
</dbReference>
<feature type="domain" description="Copper resistance protein D" evidence="2">
    <location>
        <begin position="46"/>
        <end position="147"/>
    </location>
</feature>
<dbReference type="Proteomes" id="UP000664800">
    <property type="component" value="Unassembled WGS sequence"/>
</dbReference>
<evidence type="ECO:0000313" key="4">
    <source>
        <dbReference type="Proteomes" id="UP000664800"/>
    </source>
</evidence>
<organism evidence="3 4">
    <name type="scientific">Thiomonas arsenitoxydans (strain DSM 22701 / CIP 110005 / 3As)</name>
    <dbReference type="NCBI Taxonomy" id="426114"/>
    <lineage>
        <taxon>Bacteria</taxon>
        <taxon>Pseudomonadati</taxon>
        <taxon>Pseudomonadota</taxon>
        <taxon>Betaproteobacteria</taxon>
        <taxon>Burkholderiales</taxon>
        <taxon>Thiomonas</taxon>
    </lineage>
</organism>
<dbReference type="InterPro" id="IPR008457">
    <property type="entry name" value="Cu-R_CopD_dom"/>
</dbReference>
<dbReference type="GO" id="GO:0016020">
    <property type="term" value="C:membrane"/>
    <property type="evidence" value="ECO:0007669"/>
    <property type="project" value="InterPro"/>
</dbReference>
<feature type="transmembrane region" description="Helical" evidence="1">
    <location>
        <begin position="6"/>
        <end position="31"/>
    </location>
</feature>
<protein>
    <submittedName>
        <fullName evidence="3">CopD family protein</fullName>
    </submittedName>
</protein>
<evidence type="ECO:0000256" key="1">
    <source>
        <dbReference type="SAM" id="Phobius"/>
    </source>
</evidence>
<feature type="transmembrane region" description="Helical" evidence="1">
    <location>
        <begin position="51"/>
        <end position="75"/>
    </location>
</feature>
<evidence type="ECO:0000313" key="3">
    <source>
        <dbReference type="EMBL" id="MBN8744075.1"/>
    </source>
</evidence>
<keyword evidence="1" id="KW-0812">Transmembrane</keyword>
<dbReference type="EMBL" id="JAFKMR010000015">
    <property type="protein sequence ID" value="MBN8744075.1"/>
    <property type="molecule type" value="Genomic_DNA"/>
</dbReference>